<gene>
    <name evidence="1" type="ORF">R3I93_004680</name>
</gene>
<keyword evidence="2" id="KW-1185">Reference proteome</keyword>
<dbReference type="Proteomes" id="UP001364617">
    <property type="component" value="Unassembled WGS sequence"/>
</dbReference>
<sequence>MAGTCSDEGTAAVAETRSRRSFCQFLEVFPVSLQGQPPYKRQRSDSGFPGDRALYDKWRVSQYAKRTDYLVGYFSLRRPSATKVCNIM</sequence>
<evidence type="ECO:0000313" key="2">
    <source>
        <dbReference type="Proteomes" id="UP001364617"/>
    </source>
</evidence>
<accession>A0AAN9DFZ2</accession>
<protein>
    <submittedName>
        <fullName evidence="1">Uncharacterized protein</fullName>
    </submittedName>
</protein>
<dbReference type="EMBL" id="JAYKXH010000004">
    <property type="protein sequence ID" value="KAK7172421.1"/>
    <property type="molecule type" value="Genomic_DNA"/>
</dbReference>
<evidence type="ECO:0000313" key="1">
    <source>
        <dbReference type="EMBL" id="KAK7172421.1"/>
    </source>
</evidence>
<name>A0AAN9DFZ2_9TELE</name>
<dbReference type="AlphaFoldDB" id="A0AAN9DFZ2"/>
<reference evidence="1 2" key="1">
    <citation type="submission" date="2024-02" db="EMBL/GenBank/DDBJ databases">
        <title>Chromosome-level genome assembly of the Eurasian Minnow (Phoxinus phoxinus).</title>
        <authorList>
            <person name="Oriowo T.O."/>
            <person name="Martin S."/>
            <person name="Stange M."/>
            <person name="Chrysostomakis Y."/>
            <person name="Brown T."/>
            <person name="Winkler S."/>
            <person name="Kukowka S."/>
            <person name="Myers E.W."/>
            <person name="Bohne A."/>
        </authorList>
    </citation>
    <scope>NUCLEOTIDE SEQUENCE [LARGE SCALE GENOMIC DNA]</scope>
    <source>
        <strain evidence="1">ZFMK-TIS-60720</strain>
        <tissue evidence="1">Whole Organism</tissue>
    </source>
</reference>
<proteinExistence type="predicted"/>
<organism evidence="1 2">
    <name type="scientific">Phoxinus phoxinus</name>
    <name type="common">Eurasian minnow</name>
    <dbReference type="NCBI Taxonomy" id="58324"/>
    <lineage>
        <taxon>Eukaryota</taxon>
        <taxon>Metazoa</taxon>
        <taxon>Chordata</taxon>
        <taxon>Craniata</taxon>
        <taxon>Vertebrata</taxon>
        <taxon>Euteleostomi</taxon>
        <taxon>Actinopterygii</taxon>
        <taxon>Neopterygii</taxon>
        <taxon>Teleostei</taxon>
        <taxon>Ostariophysi</taxon>
        <taxon>Cypriniformes</taxon>
        <taxon>Leuciscidae</taxon>
        <taxon>Phoxininae</taxon>
        <taxon>Phoxinus</taxon>
    </lineage>
</organism>
<comment type="caution">
    <text evidence="1">The sequence shown here is derived from an EMBL/GenBank/DDBJ whole genome shotgun (WGS) entry which is preliminary data.</text>
</comment>